<dbReference type="InterPro" id="IPR015943">
    <property type="entry name" value="WD40/YVTN_repeat-like_dom_sf"/>
</dbReference>
<dbReference type="PANTHER" id="PTHR47438">
    <property type="entry name" value="PHOSPHATE METABOLISM PROTEIN 8-RELATED"/>
    <property type="match status" value="1"/>
</dbReference>
<dbReference type="PROSITE" id="PS00678">
    <property type="entry name" value="WD_REPEATS_1"/>
    <property type="match status" value="1"/>
</dbReference>
<evidence type="ECO:0000256" key="2">
    <source>
        <dbReference type="ARBA" id="ARBA00022737"/>
    </source>
</evidence>
<protein>
    <submittedName>
        <fullName evidence="4">WD40-repeat-containing domain protein</fullName>
    </submittedName>
</protein>
<name>A0AAD7BV65_MYCRO</name>
<dbReference type="InterPro" id="IPR019775">
    <property type="entry name" value="WD40_repeat_CS"/>
</dbReference>
<organism evidence="4 5">
    <name type="scientific">Mycena rosella</name>
    <name type="common">Pink bonnet</name>
    <name type="synonym">Agaricus rosellus</name>
    <dbReference type="NCBI Taxonomy" id="1033263"/>
    <lineage>
        <taxon>Eukaryota</taxon>
        <taxon>Fungi</taxon>
        <taxon>Dikarya</taxon>
        <taxon>Basidiomycota</taxon>
        <taxon>Agaricomycotina</taxon>
        <taxon>Agaricomycetes</taxon>
        <taxon>Agaricomycetidae</taxon>
        <taxon>Agaricales</taxon>
        <taxon>Marasmiineae</taxon>
        <taxon>Mycenaceae</taxon>
        <taxon>Mycena</taxon>
    </lineage>
</organism>
<dbReference type="Proteomes" id="UP001221757">
    <property type="component" value="Unassembled WGS sequence"/>
</dbReference>
<accession>A0AAD7BV65</accession>
<dbReference type="InterPro" id="IPR052791">
    <property type="entry name" value="SSM1_domain"/>
</dbReference>
<sequence>MGGSLCTARSRGARGTCAMDAADAALPRAGAPGAHDLLLRGRRLIGGSYDGTVRFWDVPTGELLRCLEVGKPVSCVDYLAGEEVFVGFHDVGRVHLFTAITYTPLQQLAGLLNSIRAVALSAKNLVSAGADKALVCWDWHAGGKIVRFGQTTINVGVQIVQSTNRAEGKRVVNVTIDGVVRVFSIQRREMTSQFGTRCCRRSCGTWGARRIICCSARSSRRRGRR</sequence>
<keyword evidence="2" id="KW-0677">Repeat</keyword>
<dbReference type="PANTHER" id="PTHR47438:SF1">
    <property type="entry name" value="PHOSPHATE METABOLISM PROTEIN 8-RELATED"/>
    <property type="match status" value="1"/>
</dbReference>
<dbReference type="GO" id="GO:0009166">
    <property type="term" value="P:nucleotide catabolic process"/>
    <property type="evidence" value="ECO:0007669"/>
    <property type="project" value="TreeGrafter"/>
</dbReference>
<reference evidence="4" key="1">
    <citation type="submission" date="2023-03" db="EMBL/GenBank/DDBJ databases">
        <title>Massive genome expansion in bonnet fungi (Mycena s.s.) driven by repeated elements and novel gene families across ecological guilds.</title>
        <authorList>
            <consortium name="Lawrence Berkeley National Laboratory"/>
            <person name="Harder C.B."/>
            <person name="Miyauchi S."/>
            <person name="Viragh M."/>
            <person name="Kuo A."/>
            <person name="Thoen E."/>
            <person name="Andreopoulos B."/>
            <person name="Lu D."/>
            <person name="Skrede I."/>
            <person name="Drula E."/>
            <person name="Henrissat B."/>
            <person name="Morin E."/>
            <person name="Kohler A."/>
            <person name="Barry K."/>
            <person name="LaButti K."/>
            <person name="Morin E."/>
            <person name="Salamov A."/>
            <person name="Lipzen A."/>
            <person name="Mereny Z."/>
            <person name="Hegedus B."/>
            <person name="Baldrian P."/>
            <person name="Stursova M."/>
            <person name="Weitz H."/>
            <person name="Taylor A."/>
            <person name="Grigoriev I.V."/>
            <person name="Nagy L.G."/>
            <person name="Martin F."/>
            <person name="Kauserud H."/>
        </authorList>
    </citation>
    <scope>NUCLEOTIDE SEQUENCE</scope>
    <source>
        <strain evidence="4">CBHHK067</strain>
    </source>
</reference>
<keyword evidence="1 3" id="KW-0853">WD repeat</keyword>
<keyword evidence="5" id="KW-1185">Reference proteome</keyword>
<dbReference type="SUPFAM" id="SSF50978">
    <property type="entry name" value="WD40 repeat-like"/>
    <property type="match status" value="1"/>
</dbReference>
<feature type="repeat" description="WD" evidence="3">
    <location>
        <begin position="41"/>
        <end position="66"/>
    </location>
</feature>
<dbReference type="InterPro" id="IPR036322">
    <property type="entry name" value="WD40_repeat_dom_sf"/>
</dbReference>
<evidence type="ECO:0000313" key="4">
    <source>
        <dbReference type="EMBL" id="KAJ7631773.1"/>
    </source>
</evidence>
<evidence type="ECO:0000313" key="5">
    <source>
        <dbReference type="Proteomes" id="UP001221757"/>
    </source>
</evidence>
<comment type="caution">
    <text evidence="4">The sequence shown here is derived from an EMBL/GenBank/DDBJ whole genome shotgun (WGS) entry which is preliminary data.</text>
</comment>
<evidence type="ECO:0000256" key="3">
    <source>
        <dbReference type="PROSITE-ProRule" id="PRU00221"/>
    </source>
</evidence>
<evidence type="ECO:0000256" key="1">
    <source>
        <dbReference type="ARBA" id="ARBA00022574"/>
    </source>
</evidence>
<dbReference type="GO" id="GO:0006206">
    <property type="term" value="P:pyrimidine nucleobase metabolic process"/>
    <property type="evidence" value="ECO:0007669"/>
    <property type="project" value="TreeGrafter"/>
</dbReference>
<dbReference type="EMBL" id="JARKIE010000508">
    <property type="protein sequence ID" value="KAJ7631773.1"/>
    <property type="molecule type" value="Genomic_DNA"/>
</dbReference>
<dbReference type="AlphaFoldDB" id="A0AAD7BV65"/>
<dbReference type="PROSITE" id="PS50082">
    <property type="entry name" value="WD_REPEATS_2"/>
    <property type="match status" value="1"/>
</dbReference>
<dbReference type="InterPro" id="IPR001680">
    <property type="entry name" value="WD40_rpt"/>
</dbReference>
<proteinExistence type="predicted"/>
<dbReference type="GO" id="GO:0008252">
    <property type="term" value="F:nucleotidase activity"/>
    <property type="evidence" value="ECO:0007669"/>
    <property type="project" value="TreeGrafter"/>
</dbReference>
<dbReference type="Gene3D" id="2.130.10.10">
    <property type="entry name" value="YVTN repeat-like/Quinoprotein amine dehydrogenase"/>
    <property type="match status" value="1"/>
</dbReference>
<gene>
    <name evidence="4" type="ORF">B0H17DRAFT_995521</name>
</gene>